<evidence type="ECO:0000256" key="3">
    <source>
        <dbReference type="ARBA" id="ARBA00010763"/>
    </source>
</evidence>
<dbReference type="Proteomes" id="UP001497493">
    <property type="component" value="Chromosome"/>
</dbReference>
<evidence type="ECO:0000256" key="4">
    <source>
        <dbReference type="ARBA" id="ARBA00023150"/>
    </source>
</evidence>
<dbReference type="Pfam" id="PF00994">
    <property type="entry name" value="MoCF_biosynth"/>
    <property type="match status" value="1"/>
</dbReference>
<keyword evidence="6" id="KW-0479">Metal-binding</keyword>
<evidence type="ECO:0000256" key="5">
    <source>
        <dbReference type="ARBA" id="ARBA00047317"/>
    </source>
</evidence>
<dbReference type="CDD" id="cd00887">
    <property type="entry name" value="MoeA"/>
    <property type="match status" value="1"/>
</dbReference>
<name>A0ABM9NHH0_9GAMM</name>
<gene>
    <name evidence="8" type="primary">moeA</name>
    <name evidence="8" type="ORF">MECH1_V1_1297</name>
</gene>
<dbReference type="PANTHER" id="PTHR10192:SF5">
    <property type="entry name" value="GEPHYRIN"/>
    <property type="match status" value="1"/>
</dbReference>
<dbReference type="NCBIfam" id="NF045515">
    <property type="entry name" value="Glp_gephyrin"/>
    <property type="match status" value="1"/>
</dbReference>
<dbReference type="SUPFAM" id="SSF63882">
    <property type="entry name" value="MoeA N-terminal region -like"/>
    <property type="match status" value="1"/>
</dbReference>
<dbReference type="Gene3D" id="2.170.190.11">
    <property type="entry name" value="Molybdopterin biosynthesis moea protein, domain 3"/>
    <property type="match status" value="1"/>
</dbReference>
<dbReference type="RefSeq" id="WP_348759587.1">
    <property type="nucleotide sequence ID" value="NZ_OZ026884.1"/>
</dbReference>
<dbReference type="InterPro" id="IPR001453">
    <property type="entry name" value="MoaB/Mog_dom"/>
</dbReference>
<dbReference type="Gene3D" id="3.40.980.10">
    <property type="entry name" value="MoaB/Mog-like domain"/>
    <property type="match status" value="1"/>
</dbReference>
<evidence type="ECO:0000313" key="8">
    <source>
        <dbReference type="EMBL" id="CAL1240073.1"/>
    </source>
</evidence>
<keyword evidence="9" id="KW-1185">Reference proteome</keyword>
<dbReference type="PROSITE" id="PS01079">
    <property type="entry name" value="MOCF_BIOSYNTHESIS_2"/>
    <property type="match status" value="1"/>
</dbReference>
<evidence type="ECO:0000259" key="7">
    <source>
        <dbReference type="SMART" id="SM00852"/>
    </source>
</evidence>
<keyword evidence="4 6" id="KW-0501">Molybdenum cofactor biosynthesis</keyword>
<dbReference type="InterPro" id="IPR005111">
    <property type="entry name" value="MoeA_C_domain_IV"/>
</dbReference>
<organism evidence="8 9">
    <name type="scientific">Candidatus Methylocalor cossyra</name>
    <dbReference type="NCBI Taxonomy" id="3108543"/>
    <lineage>
        <taxon>Bacteria</taxon>
        <taxon>Pseudomonadati</taxon>
        <taxon>Pseudomonadota</taxon>
        <taxon>Gammaproteobacteria</taxon>
        <taxon>Methylococcales</taxon>
        <taxon>Methylococcaceae</taxon>
        <taxon>Candidatus Methylocalor</taxon>
    </lineage>
</organism>
<dbReference type="Pfam" id="PF03453">
    <property type="entry name" value="MoeA_N"/>
    <property type="match status" value="1"/>
</dbReference>
<proteinExistence type="inferred from homology"/>
<dbReference type="SUPFAM" id="SSF63867">
    <property type="entry name" value="MoeA C-terminal domain-like"/>
    <property type="match status" value="1"/>
</dbReference>
<keyword evidence="6" id="KW-0500">Molybdenum</keyword>
<dbReference type="Gene3D" id="2.40.340.10">
    <property type="entry name" value="MoeA, C-terminal, domain IV"/>
    <property type="match status" value="1"/>
</dbReference>
<reference evidence="8 9" key="1">
    <citation type="submission" date="2024-04" db="EMBL/GenBank/DDBJ databases">
        <authorList>
            <person name="Cremers G."/>
        </authorList>
    </citation>
    <scope>NUCLEOTIDE SEQUENCE [LARGE SCALE GENOMIC DNA]</scope>
    <source>
        <strain evidence="8">MeCH1-AG</strain>
    </source>
</reference>
<evidence type="ECO:0000313" key="9">
    <source>
        <dbReference type="Proteomes" id="UP001497493"/>
    </source>
</evidence>
<feature type="domain" description="MoaB/Mog" evidence="7">
    <location>
        <begin position="192"/>
        <end position="329"/>
    </location>
</feature>
<sequence>MSTFIRSGCGEKGSALRVEDALHRMLDAVTPVKGYEQVGLLDAWCRVLHEPVVAAIDVPSRANAAVDGYAVRAADLPGPGGVAELAVIGTARAGHPFPGTVQAGQAVRIMTGAHLPEGADTVLPQEQVEAQGAGIRVGEGHGQGDNVRLAGEDIARGTTVLAPGRYLTPPDIGLIASLGQGEVKVKRRPRVALLSTGDELCALGHPLPAGGLYDSNRYTLHAALKRLNVKVMDQGIVPDEPERLREALTRAAANADVVVSSGGVSVGEADFVRDVLLALGSIELWKVAMKPGRPIAFGRIGGAVFIGLPGNPVAALVCFFQFVQPVLEKKMGISERPVVPVFKAIAAHRLSKKPGRTEFQRGILDPTPGGWRVRSSGHQGSAILTSMSRGNCLIVLPHDAGPVEVGEAVDVVPFAAFM</sequence>
<dbReference type="InterPro" id="IPR005110">
    <property type="entry name" value="MoeA_linker/N"/>
</dbReference>
<dbReference type="SMART" id="SM00852">
    <property type="entry name" value="MoCF_biosynth"/>
    <property type="match status" value="1"/>
</dbReference>
<dbReference type="GO" id="GO:0061599">
    <property type="term" value="F:molybdopterin molybdotransferase activity"/>
    <property type="evidence" value="ECO:0007669"/>
    <property type="project" value="UniProtKB-EC"/>
</dbReference>
<keyword evidence="6 8" id="KW-0808">Transferase</keyword>
<evidence type="ECO:0000256" key="2">
    <source>
        <dbReference type="ARBA" id="ARBA00005046"/>
    </source>
</evidence>
<evidence type="ECO:0000256" key="6">
    <source>
        <dbReference type="RuleBase" id="RU365090"/>
    </source>
</evidence>
<dbReference type="PANTHER" id="PTHR10192">
    <property type="entry name" value="MOLYBDOPTERIN BIOSYNTHESIS PROTEIN"/>
    <property type="match status" value="1"/>
</dbReference>
<dbReference type="EC" id="2.10.1.1" evidence="6"/>
<dbReference type="SUPFAM" id="SSF53218">
    <property type="entry name" value="Molybdenum cofactor biosynthesis proteins"/>
    <property type="match status" value="1"/>
</dbReference>
<dbReference type="InterPro" id="IPR036688">
    <property type="entry name" value="MoeA_C_domain_IV_sf"/>
</dbReference>
<dbReference type="Gene3D" id="3.90.105.10">
    <property type="entry name" value="Molybdopterin biosynthesis moea protein, domain 2"/>
    <property type="match status" value="1"/>
</dbReference>
<accession>A0ABM9NHH0</accession>
<dbReference type="InterPro" id="IPR036135">
    <property type="entry name" value="MoeA_linker/N_sf"/>
</dbReference>
<dbReference type="EMBL" id="OZ026884">
    <property type="protein sequence ID" value="CAL1240073.1"/>
    <property type="molecule type" value="Genomic_DNA"/>
</dbReference>
<dbReference type="InterPro" id="IPR038987">
    <property type="entry name" value="MoeA-like"/>
</dbReference>
<comment type="cofactor">
    <cofactor evidence="6">
        <name>Mg(2+)</name>
        <dbReference type="ChEBI" id="CHEBI:18420"/>
    </cofactor>
</comment>
<dbReference type="NCBIfam" id="TIGR00177">
    <property type="entry name" value="molyb_syn"/>
    <property type="match status" value="1"/>
</dbReference>
<comment type="similarity">
    <text evidence="3 6">Belongs to the MoeA family.</text>
</comment>
<protein>
    <recommendedName>
        <fullName evidence="6">Molybdopterin molybdenumtransferase</fullName>
        <ecNumber evidence="6">2.10.1.1</ecNumber>
    </recommendedName>
</protein>
<dbReference type="InterPro" id="IPR036425">
    <property type="entry name" value="MoaB/Mog-like_dom_sf"/>
</dbReference>
<dbReference type="Pfam" id="PF03454">
    <property type="entry name" value="MoeA_C"/>
    <property type="match status" value="1"/>
</dbReference>
<keyword evidence="6" id="KW-0460">Magnesium</keyword>
<dbReference type="InterPro" id="IPR008284">
    <property type="entry name" value="MoCF_biosynth_CS"/>
</dbReference>
<comment type="pathway">
    <text evidence="2 6">Cofactor biosynthesis; molybdopterin biosynthesis.</text>
</comment>
<comment type="function">
    <text evidence="1 6">Catalyzes the insertion of molybdate into adenylated molybdopterin with the concomitant release of AMP.</text>
</comment>
<comment type="catalytic activity">
    <reaction evidence="5">
        <text>adenylyl-molybdopterin + molybdate = Mo-molybdopterin + AMP + H(+)</text>
        <dbReference type="Rhea" id="RHEA:35047"/>
        <dbReference type="ChEBI" id="CHEBI:15378"/>
        <dbReference type="ChEBI" id="CHEBI:36264"/>
        <dbReference type="ChEBI" id="CHEBI:62727"/>
        <dbReference type="ChEBI" id="CHEBI:71302"/>
        <dbReference type="ChEBI" id="CHEBI:456215"/>
        <dbReference type="EC" id="2.10.1.1"/>
    </reaction>
</comment>
<evidence type="ECO:0000256" key="1">
    <source>
        <dbReference type="ARBA" id="ARBA00002901"/>
    </source>
</evidence>